<reference evidence="1 2" key="1">
    <citation type="submission" date="2019-04" db="EMBL/GenBank/DDBJ databases">
        <title>Friends and foes A comparative genomics study of 23 Aspergillus species from section Flavi.</title>
        <authorList>
            <consortium name="DOE Joint Genome Institute"/>
            <person name="Kjaerbolling I."/>
            <person name="Vesth T."/>
            <person name="Frisvad J.C."/>
            <person name="Nybo J.L."/>
            <person name="Theobald S."/>
            <person name="Kildgaard S."/>
            <person name="Isbrandt T."/>
            <person name="Kuo A."/>
            <person name="Sato A."/>
            <person name="Lyhne E.K."/>
            <person name="Kogle M.E."/>
            <person name="Wiebenga A."/>
            <person name="Kun R.S."/>
            <person name="Lubbers R.J."/>
            <person name="Makela M.R."/>
            <person name="Barry K."/>
            <person name="Chovatia M."/>
            <person name="Clum A."/>
            <person name="Daum C."/>
            <person name="Haridas S."/>
            <person name="He G."/>
            <person name="LaButti K."/>
            <person name="Lipzen A."/>
            <person name="Mondo S."/>
            <person name="Riley R."/>
            <person name="Salamov A."/>
            <person name="Simmons B.A."/>
            <person name="Magnuson J.K."/>
            <person name="Henrissat B."/>
            <person name="Mortensen U.H."/>
            <person name="Larsen T.O."/>
            <person name="Devries R.P."/>
            <person name="Grigoriev I.V."/>
            <person name="Machida M."/>
            <person name="Baker S.E."/>
            <person name="Andersen M.R."/>
        </authorList>
    </citation>
    <scope>NUCLEOTIDE SEQUENCE [LARGE SCALE GENOMIC DNA]</scope>
    <source>
        <strain evidence="1 2">CBS 117626</strain>
    </source>
</reference>
<evidence type="ECO:0000313" key="1">
    <source>
        <dbReference type="EMBL" id="KAE8166029.1"/>
    </source>
</evidence>
<proteinExistence type="predicted"/>
<dbReference type="Gene3D" id="3.20.20.70">
    <property type="entry name" value="Aldolase class I"/>
    <property type="match status" value="1"/>
</dbReference>
<dbReference type="EMBL" id="ML738596">
    <property type="protein sequence ID" value="KAE8166029.1"/>
    <property type="molecule type" value="Genomic_DNA"/>
</dbReference>
<gene>
    <name evidence="1" type="ORF">BDV40DRAFT_296843</name>
</gene>
<dbReference type="OrthoDB" id="2558351at2759"/>
<dbReference type="GO" id="GO:0006096">
    <property type="term" value="P:glycolytic process"/>
    <property type="evidence" value="ECO:0007669"/>
    <property type="project" value="UniProtKB-UniPathway"/>
</dbReference>
<protein>
    <submittedName>
        <fullName evidence="1">Uncharacterized protein</fullName>
    </submittedName>
</protein>
<dbReference type="Proteomes" id="UP000326950">
    <property type="component" value="Unassembled WGS sequence"/>
</dbReference>
<dbReference type="AlphaFoldDB" id="A0A5N6V535"/>
<evidence type="ECO:0000313" key="2">
    <source>
        <dbReference type="Proteomes" id="UP000326950"/>
    </source>
</evidence>
<dbReference type="InterPro" id="IPR013785">
    <property type="entry name" value="Aldolase_TIM"/>
</dbReference>
<dbReference type="UniPathway" id="UPA00109">
    <property type="reaction ID" value="UER00183"/>
</dbReference>
<accession>A0A5N6V535</accession>
<sequence>MAEWMGFRTLATWKRSCLIHNTRRNTPDERGFIFWSRHLAISMDRTPKVALRNTVRLNSIADVIGPTIPLVIHETDPISDWLFHMAIVTGARKTNSNRNARNDYTAFIAEYAGRLELTALKE</sequence>
<keyword evidence="2" id="KW-1185">Reference proteome</keyword>
<name>A0A5N6V535_ASPTM</name>
<organism evidence="1 2">
    <name type="scientific">Aspergillus tamarii</name>
    <dbReference type="NCBI Taxonomy" id="41984"/>
    <lineage>
        <taxon>Eukaryota</taxon>
        <taxon>Fungi</taxon>
        <taxon>Dikarya</taxon>
        <taxon>Ascomycota</taxon>
        <taxon>Pezizomycotina</taxon>
        <taxon>Eurotiomycetes</taxon>
        <taxon>Eurotiomycetidae</taxon>
        <taxon>Eurotiales</taxon>
        <taxon>Aspergillaceae</taxon>
        <taxon>Aspergillus</taxon>
        <taxon>Aspergillus subgen. Circumdati</taxon>
    </lineage>
</organism>